<feature type="chain" id="PRO_5002742879" evidence="1">
    <location>
        <begin position="18"/>
        <end position="127"/>
    </location>
</feature>
<keyword evidence="3" id="KW-1185">Reference proteome</keyword>
<dbReference type="AlphaFoldDB" id="A9V9U2"/>
<dbReference type="Proteomes" id="UP000001357">
    <property type="component" value="Unassembled WGS sequence"/>
</dbReference>
<name>A9V9U2_MONBE</name>
<keyword evidence="1" id="KW-0732">Signal</keyword>
<evidence type="ECO:0000313" key="2">
    <source>
        <dbReference type="EMBL" id="EDQ85725.1"/>
    </source>
</evidence>
<proteinExistence type="predicted"/>
<evidence type="ECO:0000313" key="3">
    <source>
        <dbReference type="Proteomes" id="UP000001357"/>
    </source>
</evidence>
<dbReference type="KEGG" id="mbr:MONBRDRAFT_11626"/>
<evidence type="ECO:0000256" key="1">
    <source>
        <dbReference type="SAM" id="SignalP"/>
    </source>
</evidence>
<dbReference type="InParanoid" id="A9V9U2"/>
<accession>A9V9U2</accession>
<dbReference type="EMBL" id="CH991571">
    <property type="protein sequence ID" value="EDQ85725.1"/>
    <property type="molecule type" value="Genomic_DNA"/>
</dbReference>
<feature type="signal peptide" evidence="1">
    <location>
        <begin position="1"/>
        <end position="17"/>
    </location>
</feature>
<dbReference type="GeneID" id="5894703"/>
<sequence length="127" mass="12839">MKFTLVLLMALVAYASGKVCYGLYSTTDCSGSASQSDCIATATCVDTSHNADDDDSESAVIATCSDNTANLTMYGTTDCSDEGMAMSFPANECSTFMGGAIKITCSSFSASAAAGLAALGVVAALLF</sequence>
<dbReference type="RefSeq" id="XP_001749440.1">
    <property type="nucleotide sequence ID" value="XM_001749388.1"/>
</dbReference>
<reference evidence="2 3" key="1">
    <citation type="journal article" date="2008" name="Nature">
        <title>The genome of the choanoflagellate Monosiga brevicollis and the origin of metazoans.</title>
        <authorList>
            <consortium name="JGI Sequencing"/>
            <person name="King N."/>
            <person name="Westbrook M.J."/>
            <person name="Young S.L."/>
            <person name="Kuo A."/>
            <person name="Abedin M."/>
            <person name="Chapman J."/>
            <person name="Fairclough S."/>
            <person name="Hellsten U."/>
            <person name="Isogai Y."/>
            <person name="Letunic I."/>
            <person name="Marr M."/>
            <person name="Pincus D."/>
            <person name="Putnam N."/>
            <person name="Rokas A."/>
            <person name="Wright K.J."/>
            <person name="Zuzow R."/>
            <person name="Dirks W."/>
            <person name="Good M."/>
            <person name="Goodstein D."/>
            <person name="Lemons D."/>
            <person name="Li W."/>
            <person name="Lyons J.B."/>
            <person name="Morris A."/>
            <person name="Nichols S."/>
            <person name="Richter D.J."/>
            <person name="Salamov A."/>
            <person name="Bork P."/>
            <person name="Lim W.A."/>
            <person name="Manning G."/>
            <person name="Miller W.T."/>
            <person name="McGinnis W."/>
            <person name="Shapiro H."/>
            <person name="Tjian R."/>
            <person name="Grigoriev I.V."/>
            <person name="Rokhsar D."/>
        </authorList>
    </citation>
    <scope>NUCLEOTIDE SEQUENCE [LARGE SCALE GENOMIC DNA]</scope>
    <source>
        <strain evidence="3">MX1 / ATCC 50154</strain>
    </source>
</reference>
<gene>
    <name evidence="2" type="ORF">MONBRDRAFT_11626</name>
</gene>
<organism evidence="2 3">
    <name type="scientific">Monosiga brevicollis</name>
    <name type="common">Choanoflagellate</name>
    <dbReference type="NCBI Taxonomy" id="81824"/>
    <lineage>
        <taxon>Eukaryota</taxon>
        <taxon>Choanoflagellata</taxon>
        <taxon>Craspedida</taxon>
        <taxon>Salpingoecidae</taxon>
        <taxon>Monosiga</taxon>
    </lineage>
</organism>
<protein>
    <submittedName>
        <fullName evidence="2">Uncharacterized protein</fullName>
    </submittedName>
</protein>